<dbReference type="EMBL" id="JAGKSQ010000010">
    <property type="protein sequence ID" value="MBP3953116.1"/>
    <property type="molecule type" value="Genomic_DNA"/>
</dbReference>
<dbReference type="RefSeq" id="WP_210598973.1">
    <property type="nucleotide sequence ID" value="NZ_JAGKSQ010000010.1"/>
</dbReference>
<evidence type="ECO:0000313" key="3">
    <source>
        <dbReference type="Proteomes" id="UP000678228"/>
    </source>
</evidence>
<keyword evidence="3" id="KW-1185">Reference proteome</keyword>
<reference evidence="2" key="1">
    <citation type="submission" date="2021-03" db="EMBL/GenBank/DDBJ databases">
        <title>Bacillus suaedae sp. nov., isolated from Suaeda aralocaspica.</title>
        <authorList>
            <person name="Lei R.F.R."/>
        </authorList>
    </citation>
    <scope>NUCLEOTIDE SEQUENCE</scope>
    <source>
        <strain evidence="2">YZJH907-2</strain>
    </source>
</reference>
<comment type="caution">
    <text evidence="2">The sequence shown here is derived from an EMBL/GenBank/DDBJ whole genome shotgun (WGS) entry which is preliminary data.</text>
</comment>
<protein>
    <recommendedName>
        <fullName evidence="4">PCZ2.2</fullName>
    </recommendedName>
</protein>
<gene>
    <name evidence="2" type="ORF">J7W16_18495</name>
</gene>
<name>A0A940WVN4_9BACI</name>
<keyword evidence="1" id="KW-0472">Membrane</keyword>
<dbReference type="Proteomes" id="UP000678228">
    <property type="component" value="Unassembled WGS sequence"/>
</dbReference>
<dbReference type="AlphaFoldDB" id="A0A940WVN4"/>
<evidence type="ECO:0000256" key="1">
    <source>
        <dbReference type="SAM" id="Phobius"/>
    </source>
</evidence>
<keyword evidence="1" id="KW-1133">Transmembrane helix</keyword>
<keyword evidence="1" id="KW-0812">Transmembrane</keyword>
<feature type="transmembrane region" description="Helical" evidence="1">
    <location>
        <begin position="6"/>
        <end position="24"/>
    </location>
</feature>
<evidence type="ECO:0000313" key="2">
    <source>
        <dbReference type="EMBL" id="MBP3953116.1"/>
    </source>
</evidence>
<sequence length="63" mass="7021">MGFLIYASVFINPVLAIVFCINLVEILKKVSGNQKEDTAKNTFWMTLAFVYIVGTITISSFIS</sequence>
<accession>A0A940WVN4</accession>
<organism evidence="2 3">
    <name type="scientific">Halalkalibacter suaedae</name>
    <dbReference type="NCBI Taxonomy" id="2822140"/>
    <lineage>
        <taxon>Bacteria</taxon>
        <taxon>Bacillati</taxon>
        <taxon>Bacillota</taxon>
        <taxon>Bacilli</taxon>
        <taxon>Bacillales</taxon>
        <taxon>Bacillaceae</taxon>
        <taxon>Halalkalibacter</taxon>
    </lineage>
</organism>
<evidence type="ECO:0008006" key="4">
    <source>
        <dbReference type="Google" id="ProtNLM"/>
    </source>
</evidence>
<proteinExistence type="predicted"/>
<feature type="transmembrane region" description="Helical" evidence="1">
    <location>
        <begin position="44"/>
        <end position="62"/>
    </location>
</feature>